<organism evidence="6 7">
    <name type="scientific">Heyndrickxia sporothermodurans</name>
    <dbReference type="NCBI Taxonomy" id="46224"/>
    <lineage>
        <taxon>Bacteria</taxon>
        <taxon>Bacillati</taxon>
        <taxon>Bacillota</taxon>
        <taxon>Bacilli</taxon>
        <taxon>Bacillales</taxon>
        <taxon>Bacillaceae</taxon>
        <taxon>Heyndrickxia</taxon>
    </lineage>
</organism>
<dbReference type="Pfam" id="PF00005">
    <property type="entry name" value="ABC_tran"/>
    <property type="match status" value="1"/>
</dbReference>
<dbReference type="InterPro" id="IPR003439">
    <property type="entry name" value="ABC_transporter-like_ATP-bd"/>
</dbReference>
<name>A0A150KK30_9BACI</name>
<dbReference type="InterPro" id="IPR017911">
    <property type="entry name" value="MacB-like_ATP-bd"/>
</dbReference>
<reference evidence="6 7" key="1">
    <citation type="submission" date="2016-01" db="EMBL/GenBank/DDBJ databases">
        <title>Genome Sequences of Twelve Sporeforming Bacillus Species Isolated from Foods.</title>
        <authorList>
            <person name="Berendsen E.M."/>
            <person name="Wells-Bennik M.H."/>
            <person name="Krawcyk A.O."/>
            <person name="De Jong A."/>
            <person name="Holsappel S."/>
            <person name="Eijlander R.T."/>
            <person name="Kuipers O.P."/>
        </authorList>
    </citation>
    <scope>NUCLEOTIDE SEQUENCE [LARGE SCALE GENOMIC DNA]</scope>
    <source>
        <strain evidence="6 7">B4102</strain>
    </source>
</reference>
<protein>
    <recommendedName>
        <fullName evidence="5">ABC transporter domain-containing protein</fullName>
    </recommendedName>
</protein>
<keyword evidence="4" id="KW-0067">ATP-binding</keyword>
<evidence type="ECO:0000256" key="1">
    <source>
        <dbReference type="ARBA" id="ARBA00005417"/>
    </source>
</evidence>
<dbReference type="GO" id="GO:0005886">
    <property type="term" value="C:plasma membrane"/>
    <property type="evidence" value="ECO:0007669"/>
    <property type="project" value="TreeGrafter"/>
</dbReference>
<keyword evidence="3" id="KW-0547">Nucleotide-binding</keyword>
<dbReference type="Proteomes" id="UP000075666">
    <property type="component" value="Unassembled WGS sequence"/>
</dbReference>
<dbReference type="GO" id="GO:0016887">
    <property type="term" value="F:ATP hydrolysis activity"/>
    <property type="evidence" value="ECO:0007669"/>
    <property type="project" value="InterPro"/>
</dbReference>
<proteinExistence type="inferred from homology"/>
<evidence type="ECO:0000256" key="3">
    <source>
        <dbReference type="ARBA" id="ARBA00022741"/>
    </source>
</evidence>
<dbReference type="InterPro" id="IPR003593">
    <property type="entry name" value="AAA+_ATPase"/>
</dbReference>
<dbReference type="FunFam" id="3.40.50.300:FF:000032">
    <property type="entry name" value="Export ABC transporter ATP-binding protein"/>
    <property type="match status" value="1"/>
</dbReference>
<dbReference type="AlphaFoldDB" id="A0A150KK30"/>
<comment type="similarity">
    <text evidence="1">Belongs to the ABC transporter superfamily.</text>
</comment>
<evidence type="ECO:0000259" key="5">
    <source>
        <dbReference type="PROSITE" id="PS50893"/>
    </source>
</evidence>
<keyword evidence="7" id="KW-1185">Reference proteome</keyword>
<dbReference type="InterPro" id="IPR015854">
    <property type="entry name" value="ABC_transpr_LolD-like"/>
</dbReference>
<evidence type="ECO:0000313" key="7">
    <source>
        <dbReference type="Proteomes" id="UP000075666"/>
    </source>
</evidence>
<evidence type="ECO:0000256" key="4">
    <source>
        <dbReference type="ARBA" id="ARBA00022840"/>
    </source>
</evidence>
<dbReference type="STRING" id="46224.B4102_4031"/>
<dbReference type="RefSeq" id="WP_066235741.1">
    <property type="nucleotide sequence ID" value="NZ_LQYN01000143.1"/>
</dbReference>
<keyword evidence="2" id="KW-0813">Transport</keyword>
<dbReference type="InterPro" id="IPR027417">
    <property type="entry name" value="P-loop_NTPase"/>
</dbReference>
<comment type="caution">
    <text evidence="6">The sequence shown here is derived from an EMBL/GenBank/DDBJ whole genome shotgun (WGS) entry which is preliminary data.</text>
</comment>
<dbReference type="PANTHER" id="PTHR24220">
    <property type="entry name" value="IMPORT ATP-BINDING PROTEIN"/>
    <property type="match status" value="1"/>
</dbReference>
<feature type="domain" description="ABC transporter" evidence="5">
    <location>
        <begin position="8"/>
        <end position="247"/>
    </location>
</feature>
<dbReference type="PANTHER" id="PTHR24220:SF674">
    <property type="entry name" value="BACITRACIN EXPORT ATP-BINDING PROTEIN BCEA"/>
    <property type="match status" value="1"/>
</dbReference>
<evidence type="ECO:0000313" key="6">
    <source>
        <dbReference type="EMBL" id="KYC88499.1"/>
    </source>
</evidence>
<evidence type="ECO:0000256" key="2">
    <source>
        <dbReference type="ARBA" id="ARBA00022448"/>
    </source>
</evidence>
<dbReference type="PROSITE" id="PS50893">
    <property type="entry name" value="ABC_TRANSPORTER_2"/>
    <property type="match status" value="1"/>
</dbReference>
<accession>A0A150KK30</accession>
<dbReference type="SMART" id="SM00382">
    <property type="entry name" value="AAA"/>
    <property type="match status" value="1"/>
</dbReference>
<dbReference type="Gene3D" id="3.40.50.300">
    <property type="entry name" value="P-loop containing nucleotide triphosphate hydrolases"/>
    <property type="match status" value="1"/>
</dbReference>
<dbReference type="EMBL" id="LQYN01000143">
    <property type="protein sequence ID" value="KYC88499.1"/>
    <property type="molecule type" value="Genomic_DNA"/>
</dbReference>
<dbReference type="OrthoDB" id="9791546at2"/>
<dbReference type="CDD" id="cd03255">
    <property type="entry name" value="ABC_MJ0796_LolCDE_FtsE"/>
    <property type="match status" value="1"/>
</dbReference>
<dbReference type="GO" id="GO:0098796">
    <property type="term" value="C:membrane protein complex"/>
    <property type="evidence" value="ECO:0007669"/>
    <property type="project" value="UniProtKB-ARBA"/>
</dbReference>
<gene>
    <name evidence="6" type="ORF">B4102_4031</name>
</gene>
<dbReference type="GO" id="GO:0022857">
    <property type="term" value="F:transmembrane transporter activity"/>
    <property type="evidence" value="ECO:0007669"/>
    <property type="project" value="UniProtKB-ARBA"/>
</dbReference>
<dbReference type="PATRIC" id="fig|46224.3.peg.1307"/>
<dbReference type="GO" id="GO:0005524">
    <property type="term" value="F:ATP binding"/>
    <property type="evidence" value="ECO:0007669"/>
    <property type="project" value="UniProtKB-KW"/>
</dbReference>
<dbReference type="SUPFAM" id="SSF52540">
    <property type="entry name" value="P-loop containing nucleoside triphosphate hydrolases"/>
    <property type="match status" value="1"/>
</dbReference>
<sequence>MKISDKQLQVQEVHKTYGKGQSETVALKGIAFDVLPGEFLGIMGASGSGKTTLLNCIATMLKPTSGQILLDGQNISSFRGSQLAKYRGSKIGYLFQEFELLDNLSARENIVLPLSIHGENPKKQEAQLQKLAKQFDIEEVLNKFPSQLSGGQKQRVAAARALISNPSIVLADEPTGALDTKNAKILMEKLSSINHTDGATILMVTHDANAASFCSRILFIQDGVIFHELRKKVPGETQNSFYERILTVMAQLGGGSSNVL</sequence>